<dbReference type="AlphaFoldDB" id="A0A9X0CL93"/>
<evidence type="ECO:0000313" key="5">
    <source>
        <dbReference type="Proteomes" id="UP001163046"/>
    </source>
</evidence>
<accession>A0A9X0CL93</accession>
<dbReference type="GO" id="GO:0035658">
    <property type="term" value="C:Mon1-Ccz1 complex"/>
    <property type="evidence" value="ECO:0007669"/>
    <property type="project" value="InterPro"/>
</dbReference>
<evidence type="ECO:0000259" key="2">
    <source>
        <dbReference type="Pfam" id="PF19031"/>
    </source>
</evidence>
<reference evidence="4" key="1">
    <citation type="submission" date="2023-01" db="EMBL/GenBank/DDBJ databases">
        <title>Genome assembly of the deep-sea coral Lophelia pertusa.</title>
        <authorList>
            <person name="Herrera S."/>
            <person name="Cordes E."/>
        </authorList>
    </citation>
    <scope>NUCLEOTIDE SEQUENCE</scope>
    <source>
        <strain evidence="4">USNM1676648</strain>
        <tissue evidence="4">Polyp</tissue>
    </source>
</reference>
<dbReference type="InterPro" id="IPR043988">
    <property type="entry name" value="CCZ1/INTU_longin_2"/>
</dbReference>
<feature type="domain" description="CCZ1/INTU/HSP4 first Longin" evidence="2">
    <location>
        <begin position="10"/>
        <end position="70"/>
    </location>
</feature>
<organism evidence="4 5">
    <name type="scientific">Desmophyllum pertusum</name>
    <dbReference type="NCBI Taxonomy" id="174260"/>
    <lineage>
        <taxon>Eukaryota</taxon>
        <taxon>Metazoa</taxon>
        <taxon>Cnidaria</taxon>
        <taxon>Anthozoa</taxon>
        <taxon>Hexacorallia</taxon>
        <taxon>Scleractinia</taxon>
        <taxon>Caryophylliina</taxon>
        <taxon>Caryophylliidae</taxon>
        <taxon>Desmophyllum</taxon>
    </lineage>
</organism>
<dbReference type="PANTHER" id="PTHR13056:SF0">
    <property type="entry name" value="VACUOLAR FUSION PROTEIN CCZ1 HOMOLOG-RELATED"/>
    <property type="match status" value="1"/>
</dbReference>
<dbReference type="GO" id="GO:0016192">
    <property type="term" value="P:vesicle-mediated transport"/>
    <property type="evidence" value="ECO:0007669"/>
    <property type="project" value="InterPro"/>
</dbReference>
<evidence type="ECO:0000259" key="3">
    <source>
        <dbReference type="Pfam" id="PF19032"/>
    </source>
</evidence>
<dbReference type="PANTHER" id="PTHR13056">
    <property type="entry name" value="VACUOLAR FUSION PROTEIN CCZ1 HOMOLOG-RELATED"/>
    <property type="match status" value="1"/>
</dbReference>
<dbReference type="EMBL" id="MU827307">
    <property type="protein sequence ID" value="KAJ7362140.1"/>
    <property type="molecule type" value="Genomic_DNA"/>
</dbReference>
<evidence type="ECO:0000313" key="4">
    <source>
        <dbReference type="EMBL" id="KAJ7362140.1"/>
    </source>
</evidence>
<protein>
    <submittedName>
        <fullName evidence="4">Vacuolar fusion protein ccz1</fullName>
    </submittedName>
</protein>
<dbReference type="Pfam" id="PF19032">
    <property type="entry name" value="Intu_longin_2"/>
    <property type="match status" value="1"/>
</dbReference>
<dbReference type="InterPro" id="IPR043987">
    <property type="entry name" value="CCZ1/INTU/HSP4_longin_1"/>
</dbReference>
<evidence type="ECO:0000256" key="1">
    <source>
        <dbReference type="ARBA" id="ARBA00005352"/>
    </source>
</evidence>
<feature type="domain" description="CCZ1/INTU second Longin" evidence="3">
    <location>
        <begin position="126"/>
        <end position="181"/>
    </location>
</feature>
<dbReference type="InterPro" id="IPR013176">
    <property type="entry name" value="Ccz1"/>
</dbReference>
<sequence length="193" mass="22861">MPFSSHTEKKAGLLEAEPEFWMIMTVSIPFSEKMAKDGKMIIEYHDEDVLDSVLDAVLKQAYKMFKLFNGTFSYILTTHNIEALCKRVEHFYTSYLQTLNFSQFNLLDVFSGNFKFNIFTLFSSQIRFTAFLYSEKLVWSGLEQEDMRTLYKYLVTSLFPSTIDLEVGSSSLTMFHWLHFFSQHYKKEYYFML</sequence>
<dbReference type="OrthoDB" id="240546at2759"/>
<dbReference type="Proteomes" id="UP001163046">
    <property type="component" value="Unassembled WGS sequence"/>
</dbReference>
<proteinExistence type="inferred from homology"/>
<dbReference type="Pfam" id="PF19031">
    <property type="entry name" value="Intu_longin_1"/>
    <property type="match status" value="1"/>
</dbReference>
<keyword evidence="5" id="KW-1185">Reference proteome</keyword>
<comment type="similarity">
    <text evidence="1">Belongs to the CCZ1 family.</text>
</comment>
<name>A0A9X0CL93_9CNID</name>
<gene>
    <name evidence="4" type="primary">CCZ1_2</name>
    <name evidence="4" type="ORF">OS493_013231</name>
</gene>
<comment type="caution">
    <text evidence="4">The sequence shown here is derived from an EMBL/GenBank/DDBJ whole genome shotgun (WGS) entry which is preliminary data.</text>
</comment>